<evidence type="ECO:0000313" key="1">
    <source>
        <dbReference type="EMBL" id="CAG8592333.1"/>
    </source>
</evidence>
<keyword evidence="2" id="KW-1185">Reference proteome</keyword>
<organism evidence="1 2">
    <name type="scientific">Scutellospora calospora</name>
    <dbReference type="NCBI Taxonomy" id="85575"/>
    <lineage>
        <taxon>Eukaryota</taxon>
        <taxon>Fungi</taxon>
        <taxon>Fungi incertae sedis</taxon>
        <taxon>Mucoromycota</taxon>
        <taxon>Glomeromycotina</taxon>
        <taxon>Glomeromycetes</taxon>
        <taxon>Diversisporales</taxon>
        <taxon>Gigasporaceae</taxon>
        <taxon>Scutellospora</taxon>
    </lineage>
</organism>
<evidence type="ECO:0000313" key="2">
    <source>
        <dbReference type="Proteomes" id="UP000789860"/>
    </source>
</evidence>
<sequence>LPNQCLSAGHLNIEGQKMSKSLKNFITIRVTLEKYTARQLRLCFLLHQWDSKLDFKETIMGEAKGIETILNNFFVNTKALLNEFKLTAHESDGTHRYSTSEKELLNLFYEKQSAVHAALCDSFNTPTVISELLELVSKTNIYISAGRNNINMFVLENIAKYITKILKLFGVIGNVSSEDIGFDESEKNVINQDEVVLPYLRVLSSFRDNVRELARQQKGHGEFLALSDKLRDIDLVNLGVSLDDQEDGKALVKFVDKDILIKAREAKLQLQAEKAAKKEAAAKAKEEERKIKLEKGKLAAEDMFKEEKDEDGTTLYSAFDEQGIPTHDNKGEELSKSKLKKLKKEWDIQKKLNDEYLAYTASNSDN</sequence>
<accession>A0ACA9MIS1</accession>
<dbReference type="Proteomes" id="UP000789860">
    <property type="component" value="Unassembled WGS sequence"/>
</dbReference>
<proteinExistence type="predicted"/>
<reference evidence="1" key="1">
    <citation type="submission" date="2021-06" db="EMBL/GenBank/DDBJ databases">
        <authorList>
            <person name="Kallberg Y."/>
            <person name="Tangrot J."/>
            <person name="Rosling A."/>
        </authorList>
    </citation>
    <scope>NUCLEOTIDE SEQUENCE</scope>
    <source>
        <strain evidence="1">AU212A</strain>
    </source>
</reference>
<dbReference type="EMBL" id="CAJVPM010013085">
    <property type="protein sequence ID" value="CAG8592333.1"/>
    <property type="molecule type" value="Genomic_DNA"/>
</dbReference>
<name>A0ACA9MIS1_9GLOM</name>
<comment type="caution">
    <text evidence="1">The sequence shown here is derived from an EMBL/GenBank/DDBJ whole genome shotgun (WGS) entry which is preliminary data.</text>
</comment>
<gene>
    <name evidence="1" type="ORF">SCALOS_LOCUS6623</name>
</gene>
<feature type="non-terminal residue" evidence="1">
    <location>
        <position position="1"/>
    </location>
</feature>
<protein>
    <submittedName>
        <fullName evidence="1">1233_t:CDS:1</fullName>
    </submittedName>
</protein>